<dbReference type="CDD" id="cd00009">
    <property type="entry name" value="AAA"/>
    <property type="match status" value="1"/>
</dbReference>
<proteinExistence type="predicted"/>
<name>F0JCD3_9BACT</name>
<dbReference type="InterPro" id="IPR025944">
    <property type="entry name" value="Sigma_54_int_dom_CS"/>
</dbReference>
<dbReference type="InterPro" id="IPR058031">
    <property type="entry name" value="AAA_lid_NorR"/>
</dbReference>
<dbReference type="Gene3D" id="3.40.50.2300">
    <property type="match status" value="1"/>
</dbReference>
<dbReference type="Pfam" id="PF00072">
    <property type="entry name" value="Response_reg"/>
    <property type="match status" value="1"/>
</dbReference>
<keyword evidence="10" id="KW-1185">Reference proteome</keyword>
<dbReference type="STRING" id="641491.DND132_1219"/>
<organism evidence="9 10">
    <name type="scientific">Pseudodesulfovibrio mercurii</name>
    <dbReference type="NCBI Taxonomy" id="641491"/>
    <lineage>
        <taxon>Bacteria</taxon>
        <taxon>Pseudomonadati</taxon>
        <taxon>Thermodesulfobacteriota</taxon>
        <taxon>Desulfovibrionia</taxon>
        <taxon>Desulfovibrionales</taxon>
        <taxon>Desulfovibrionaceae</taxon>
    </lineage>
</organism>
<dbReference type="AlphaFoldDB" id="F0JCD3"/>
<dbReference type="Proteomes" id="UP000007845">
    <property type="component" value="Chromosome"/>
</dbReference>
<evidence type="ECO:0000256" key="6">
    <source>
        <dbReference type="PROSITE-ProRule" id="PRU00169"/>
    </source>
</evidence>
<dbReference type="InterPro" id="IPR001789">
    <property type="entry name" value="Sig_transdc_resp-reg_receiver"/>
</dbReference>
<dbReference type="eggNOG" id="COG2204">
    <property type="taxonomic scope" value="Bacteria"/>
</dbReference>
<dbReference type="GO" id="GO:0005524">
    <property type="term" value="F:ATP binding"/>
    <property type="evidence" value="ECO:0007669"/>
    <property type="project" value="UniProtKB-KW"/>
</dbReference>
<dbReference type="Gene3D" id="1.10.8.60">
    <property type="match status" value="1"/>
</dbReference>
<dbReference type="EMBL" id="CP003220">
    <property type="protein sequence ID" value="EGB14431.1"/>
    <property type="molecule type" value="Genomic_DNA"/>
</dbReference>
<dbReference type="InterPro" id="IPR025943">
    <property type="entry name" value="Sigma_54_int_dom_ATP-bd_2"/>
</dbReference>
<dbReference type="Pfam" id="PF25601">
    <property type="entry name" value="AAA_lid_14"/>
    <property type="match status" value="1"/>
</dbReference>
<dbReference type="PROSITE" id="PS00676">
    <property type="entry name" value="SIGMA54_INTERACT_2"/>
    <property type="match status" value="1"/>
</dbReference>
<dbReference type="InterPro" id="IPR002078">
    <property type="entry name" value="Sigma_54_int"/>
</dbReference>
<feature type="domain" description="Response regulatory" evidence="8">
    <location>
        <begin position="7"/>
        <end position="121"/>
    </location>
</feature>
<dbReference type="SUPFAM" id="SSF46689">
    <property type="entry name" value="Homeodomain-like"/>
    <property type="match status" value="1"/>
</dbReference>
<dbReference type="InterPro" id="IPR009057">
    <property type="entry name" value="Homeodomain-like_sf"/>
</dbReference>
<dbReference type="PROSITE" id="PS00688">
    <property type="entry name" value="SIGMA54_INTERACT_3"/>
    <property type="match status" value="1"/>
</dbReference>
<keyword evidence="1" id="KW-0547">Nucleotide-binding</keyword>
<evidence type="ECO:0000259" key="7">
    <source>
        <dbReference type="PROSITE" id="PS50045"/>
    </source>
</evidence>
<dbReference type="Gene3D" id="3.40.50.300">
    <property type="entry name" value="P-loop containing nucleotide triphosphate hydrolases"/>
    <property type="match status" value="1"/>
</dbReference>
<keyword evidence="3" id="KW-0805">Transcription regulation</keyword>
<evidence type="ECO:0000256" key="4">
    <source>
        <dbReference type="ARBA" id="ARBA00023125"/>
    </source>
</evidence>
<gene>
    <name evidence="9" type="ORF">DND132_1219</name>
</gene>
<feature type="domain" description="Sigma-54 factor interaction" evidence="7">
    <location>
        <begin position="139"/>
        <end position="368"/>
    </location>
</feature>
<evidence type="ECO:0000259" key="8">
    <source>
        <dbReference type="PROSITE" id="PS50110"/>
    </source>
</evidence>
<dbReference type="KEGG" id="ddn:DND132_1219"/>
<evidence type="ECO:0000313" key="9">
    <source>
        <dbReference type="EMBL" id="EGB14431.1"/>
    </source>
</evidence>
<dbReference type="SMR" id="F0JCD3"/>
<dbReference type="Pfam" id="PF00158">
    <property type="entry name" value="Sigma54_activat"/>
    <property type="match status" value="1"/>
</dbReference>
<dbReference type="HOGENOM" id="CLU_000445_0_6_7"/>
<protein>
    <submittedName>
        <fullName evidence="9">Putative two component, sigma54 specific, transcriptional regulator</fullName>
    </submittedName>
</protein>
<dbReference type="FunFam" id="3.40.50.300:FF:000006">
    <property type="entry name" value="DNA-binding transcriptional regulator NtrC"/>
    <property type="match status" value="1"/>
</dbReference>
<dbReference type="PANTHER" id="PTHR32071">
    <property type="entry name" value="TRANSCRIPTIONAL REGULATORY PROTEIN"/>
    <property type="match status" value="1"/>
</dbReference>
<dbReference type="InterPro" id="IPR011006">
    <property type="entry name" value="CheY-like_superfamily"/>
</dbReference>
<dbReference type="InterPro" id="IPR003593">
    <property type="entry name" value="AAA+_ATPase"/>
</dbReference>
<dbReference type="InterPro" id="IPR025662">
    <property type="entry name" value="Sigma_54_int_dom_ATP-bd_1"/>
</dbReference>
<dbReference type="CDD" id="cd00156">
    <property type="entry name" value="REC"/>
    <property type="match status" value="1"/>
</dbReference>
<sequence length="478" mass="53994">MEPSVGKILLIDDDPFQCAVVESIIKKMGYDCHCVYSGIEGLTLLKSSHFDIIFLDLNLHEGSGLSHIPRLTELDPNVDIVMLTGESDSDCISQAFAAGVKDYLVKPIKEDRFRKVIQNLLQQKTVEREETDTLTREEIIGDSPALNQCLERLAISAKGVGNVLITGETGTGKELFARALHNNSDRKDNRYIVVDCTNLPSTLAESLLFGHAKGSFTGADQDRKGLFHLAHGGTLFLDEIGDLDLGIQKSLLRVLQEKTFRPLSSSKEVYSDFRLVAATNRNLEEMVARGEFRRDLYYRLQSFIIELPPLRDRNGDIEMLTRHYLPILCKENGMDEKEVDPQFIETLRLYDWPGNVRELVNVLHVSLQKARFSKFLNIYHLPQQLRMRRVFQDMGEDEAAPQESAPTPSMYSLPMTAEEFPVMKAARQEAVEAMEQVYLQRLVQLSDASIATACKLSGLSRARLYELLSKHNLSLKNN</sequence>
<dbReference type="GO" id="GO:0006355">
    <property type="term" value="P:regulation of DNA-templated transcription"/>
    <property type="evidence" value="ECO:0007669"/>
    <property type="project" value="InterPro"/>
</dbReference>
<evidence type="ECO:0000256" key="5">
    <source>
        <dbReference type="ARBA" id="ARBA00023163"/>
    </source>
</evidence>
<accession>F0JCD3</accession>
<dbReference type="GO" id="GO:0000160">
    <property type="term" value="P:phosphorelay signal transduction system"/>
    <property type="evidence" value="ECO:0007669"/>
    <property type="project" value="InterPro"/>
</dbReference>
<evidence type="ECO:0000256" key="3">
    <source>
        <dbReference type="ARBA" id="ARBA00023015"/>
    </source>
</evidence>
<reference evidence="9 10" key="1">
    <citation type="journal article" date="2011" name="J. Bacteriol.">
        <title>Genome sequence of the mercury-methylating strain Desulfovibrio desulfuricans ND132.</title>
        <authorList>
            <person name="Brown S.D."/>
            <person name="Gilmour C.C."/>
            <person name="Kucken A.M."/>
            <person name="Wall J.D."/>
            <person name="Elias D.A."/>
            <person name="Brandt C.C."/>
            <person name="Podar M."/>
            <person name="Chertkov O."/>
            <person name="Held B."/>
            <person name="Bruce D.C."/>
            <person name="Detter J.C."/>
            <person name="Tapia R."/>
            <person name="Han C.S."/>
            <person name="Goodwin L.A."/>
            <person name="Cheng J.F."/>
            <person name="Pitluck S."/>
            <person name="Woyke T."/>
            <person name="Mikhailova N."/>
            <person name="Ivanova N.N."/>
            <person name="Han J."/>
            <person name="Lucas S."/>
            <person name="Lapidus A.L."/>
            <person name="Land M.L."/>
            <person name="Hauser L.J."/>
            <person name="Palumbo A.V."/>
        </authorList>
    </citation>
    <scope>NUCLEOTIDE SEQUENCE [LARGE SCALE GENOMIC DNA]</scope>
    <source>
        <strain evidence="9 10">ND132</strain>
    </source>
</reference>
<dbReference type="PROSITE" id="PS00675">
    <property type="entry name" value="SIGMA54_INTERACT_1"/>
    <property type="match status" value="1"/>
</dbReference>
<dbReference type="PANTHER" id="PTHR32071:SF113">
    <property type="entry name" value="ALGINATE BIOSYNTHESIS TRANSCRIPTIONAL REGULATORY PROTEIN ALGB"/>
    <property type="match status" value="1"/>
</dbReference>
<dbReference type="PROSITE" id="PS50045">
    <property type="entry name" value="SIGMA54_INTERACT_4"/>
    <property type="match status" value="1"/>
</dbReference>
<dbReference type="InterPro" id="IPR027417">
    <property type="entry name" value="P-loop_NTPase"/>
</dbReference>
<dbReference type="SUPFAM" id="SSF52540">
    <property type="entry name" value="P-loop containing nucleoside triphosphate hydrolases"/>
    <property type="match status" value="1"/>
</dbReference>
<keyword evidence="4" id="KW-0238">DNA-binding</keyword>
<keyword evidence="2" id="KW-0067">ATP-binding</keyword>
<evidence type="ECO:0000256" key="1">
    <source>
        <dbReference type="ARBA" id="ARBA00022741"/>
    </source>
</evidence>
<dbReference type="PROSITE" id="PS50110">
    <property type="entry name" value="RESPONSE_REGULATORY"/>
    <property type="match status" value="1"/>
</dbReference>
<keyword evidence="5" id="KW-0804">Transcription</keyword>
<dbReference type="SUPFAM" id="SSF52172">
    <property type="entry name" value="CheY-like"/>
    <property type="match status" value="1"/>
</dbReference>
<evidence type="ECO:0000256" key="2">
    <source>
        <dbReference type="ARBA" id="ARBA00022840"/>
    </source>
</evidence>
<keyword evidence="6" id="KW-0597">Phosphoprotein</keyword>
<dbReference type="SMART" id="SM00382">
    <property type="entry name" value="AAA"/>
    <property type="match status" value="1"/>
</dbReference>
<evidence type="ECO:0000313" key="10">
    <source>
        <dbReference type="Proteomes" id="UP000007845"/>
    </source>
</evidence>
<feature type="modified residue" description="4-aspartylphosphate" evidence="6">
    <location>
        <position position="56"/>
    </location>
</feature>
<dbReference type="GO" id="GO:0003677">
    <property type="term" value="F:DNA binding"/>
    <property type="evidence" value="ECO:0007669"/>
    <property type="project" value="UniProtKB-KW"/>
</dbReference>
<dbReference type="SMART" id="SM00448">
    <property type="entry name" value="REC"/>
    <property type="match status" value="1"/>
</dbReference>